<dbReference type="Proteomes" id="UP000007305">
    <property type="component" value="Chromosome 7"/>
</dbReference>
<gene>
    <name evidence="3" type="primary">LOC111589752</name>
    <name evidence="2" type="ORF">ZEAMMB73_Zm00001d022090</name>
</gene>
<keyword evidence="1" id="KW-0472">Membrane</keyword>
<dbReference type="AlphaFoldDB" id="A0A1D6IJ38"/>
<name>A0A1D6IJ38_MAIZE</name>
<organism evidence="2">
    <name type="scientific">Zea mays</name>
    <name type="common">Maize</name>
    <dbReference type="NCBI Taxonomy" id="4577"/>
    <lineage>
        <taxon>Eukaryota</taxon>
        <taxon>Viridiplantae</taxon>
        <taxon>Streptophyta</taxon>
        <taxon>Embryophyta</taxon>
        <taxon>Tracheophyta</taxon>
        <taxon>Spermatophyta</taxon>
        <taxon>Magnoliopsida</taxon>
        <taxon>Liliopsida</taxon>
        <taxon>Poales</taxon>
        <taxon>Poaceae</taxon>
        <taxon>PACMAD clade</taxon>
        <taxon>Panicoideae</taxon>
        <taxon>Andropogonodae</taxon>
        <taxon>Andropogoneae</taxon>
        <taxon>Tripsacinae</taxon>
        <taxon>Zea</taxon>
    </lineage>
</organism>
<reference evidence="2 4" key="1">
    <citation type="submission" date="2015-12" db="EMBL/GenBank/DDBJ databases">
        <title>Update maize B73 reference genome by single molecule sequencing technologies.</title>
        <authorList>
            <consortium name="Maize Genome Sequencing Project"/>
            <person name="Ware D."/>
        </authorList>
    </citation>
    <scope>NUCLEOTIDE SEQUENCE [LARGE SCALE GENOMIC DNA]</scope>
    <source>
        <strain evidence="4">cv. B73</strain>
        <tissue evidence="2">Seedling</tissue>
    </source>
</reference>
<reference evidence="3" key="3">
    <citation type="submission" date="2021-05" db="UniProtKB">
        <authorList>
            <consortium name="EnsemblPlants"/>
        </authorList>
    </citation>
    <scope>IDENTIFICATION</scope>
    <source>
        <strain evidence="3">cv. B73</strain>
    </source>
</reference>
<dbReference type="InterPro" id="IPR039926">
    <property type="entry name" value="Egg_app_1"/>
</dbReference>
<dbReference type="PANTHER" id="PTHR33333">
    <property type="entry name" value="ERYTHROCYTE MEMBRANE PROTEIN 1-LIKE"/>
    <property type="match status" value="1"/>
</dbReference>
<evidence type="ECO:0000256" key="1">
    <source>
        <dbReference type="SAM" id="Phobius"/>
    </source>
</evidence>
<keyword evidence="4" id="KW-1185">Reference proteome</keyword>
<dbReference type="PANTHER" id="PTHR33333:SF51">
    <property type="entry name" value="PROTEIN EGG APPARATUS-1"/>
    <property type="match status" value="1"/>
</dbReference>
<proteinExistence type="predicted"/>
<accession>A0A1D6IJ38</accession>
<dbReference type="EMBL" id="CM007650">
    <property type="protein sequence ID" value="ONM59479.1"/>
    <property type="molecule type" value="Genomic_DNA"/>
</dbReference>
<dbReference type="EnsemblPlants" id="Zm00001eb327080_T001">
    <property type="protein sequence ID" value="Zm00001eb327080_P001"/>
    <property type="gene ID" value="Zm00001eb327080"/>
</dbReference>
<feature type="transmembrane region" description="Helical" evidence="1">
    <location>
        <begin position="6"/>
        <end position="31"/>
    </location>
</feature>
<keyword evidence="1" id="KW-0812">Transmembrane</keyword>
<sequence length="85" mass="8551">MKDDEGIGAMGAAVAFAAMGVFGIYFLWPVVGPASAGMMMKAPGAAGWVICRAVFEANPQLYFTILRTAGAAAAAATFAACSIAS</sequence>
<evidence type="ECO:0000313" key="3">
    <source>
        <dbReference type="EnsemblPlants" id="Zm00001eb327080_P001"/>
    </source>
</evidence>
<dbReference type="OMA" id="WVICRAV"/>
<evidence type="ECO:0000313" key="4">
    <source>
        <dbReference type="Proteomes" id="UP000007305"/>
    </source>
</evidence>
<dbReference type="Gramene" id="Zm00001eb327080_T001">
    <property type="protein sequence ID" value="Zm00001eb327080_P001"/>
    <property type="gene ID" value="Zm00001eb327080"/>
</dbReference>
<reference evidence="3" key="2">
    <citation type="submission" date="2019-07" db="EMBL/GenBank/DDBJ databases">
        <authorList>
            <person name="Seetharam A."/>
            <person name="Woodhouse M."/>
            <person name="Cannon E."/>
        </authorList>
    </citation>
    <scope>NUCLEOTIDE SEQUENCE [LARGE SCALE GENOMIC DNA]</scope>
    <source>
        <strain evidence="3">cv. B73</strain>
    </source>
</reference>
<protein>
    <submittedName>
        <fullName evidence="2">Protein EGG APPARATUS-1</fullName>
    </submittedName>
</protein>
<keyword evidence="1" id="KW-1133">Transmembrane helix</keyword>
<evidence type="ECO:0000313" key="2">
    <source>
        <dbReference type="EMBL" id="ONM59479.1"/>
    </source>
</evidence>